<evidence type="ECO:0000256" key="3">
    <source>
        <dbReference type="ARBA" id="ARBA00022692"/>
    </source>
</evidence>
<evidence type="ECO:0000313" key="8">
    <source>
        <dbReference type="Proteomes" id="UP000313645"/>
    </source>
</evidence>
<organism evidence="7 8">
    <name type="scientific">Marinobacter halodurans</name>
    <dbReference type="NCBI Taxonomy" id="2528979"/>
    <lineage>
        <taxon>Bacteria</taxon>
        <taxon>Pseudomonadati</taxon>
        <taxon>Pseudomonadota</taxon>
        <taxon>Gammaproteobacteria</taxon>
        <taxon>Pseudomonadales</taxon>
        <taxon>Marinobacteraceae</taxon>
        <taxon>Marinobacter</taxon>
    </lineage>
</organism>
<keyword evidence="2" id="KW-1003">Cell membrane</keyword>
<accession>A0ABY1ZEU0</accession>
<evidence type="ECO:0000313" key="7">
    <source>
        <dbReference type="EMBL" id="TBW48841.1"/>
    </source>
</evidence>
<keyword evidence="8" id="KW-1185">Reference proteome</keyword>
<evidence type="ECO:0000256" key="6">
    <source>
        <dbReference type="SAM" id="Phobius"/>
    </source>
</evidence>
<evidence type="ECO:0000256" key="2">
    <source>
        <dbReference type="ARBA" id="ARBA00022475"/>
    </source>
</evidence>
<comment type="caution">
    <text evidence="7">The sequence shown here is derived from an EMBL/GenBank/DDBJ whole genome shotgun (WGS) entry which is preliminary data.</text>
</comment>
<name>A0ABY1ZEU0_9GAMM</name>
<feature type="transmembrane region" description="Helical" evidence="6">
    <location>
        <begin position="85"/>
        <end position="110"/>
    </location>
</feature>
<feature type="transmembrane region" description="Helical" evidence="6">
    <location>
        <begin position="20"/>
        <end position="44"/>
    </location>
</feature>
<keyword evidence="3 6" id="KW-0812">Transmembrane</keyword>
<dbReference type="PANTHER" id="PTHR33931:SF2">
    <property type="entry name" value="HOLIN-LIKE PROTEIN CIDA"/>
    <property type="match status" value="1"/>
</dbReference>
<feature type="transmembrane region" description="Helical" evidence="6">
    <location>
        <begin position="56"/>
        <end position="79"/>
    </location>
</feature>
<reference evidence="7 8" key="1">
    <citation type="submission" date="2019-02" db="EMBL/GenBank/DDBJ databases">
        <title>Marinobacter halodurans sp. nov., a marine bacterium isolated from sea tidal flat.</title>
        <authorList>
            <person name="Yoo Y."/>
            <person name="Lee D.W."/>
            <person name="Kim B.S."/>
            <person name="Kim J.-J."/>
        </authorList>
    </citation>
    <scope>NUCLEOTIDE SEQUENCE [LARGE SCALE GENOMIC DNA]</scope>
    <source>
        <strain evidence="7 8">YJ-S3-2</strain>
    </source>
</reference>
<protein>
    <submittedName>
        <fullName evidence="7">CidA/LrgA family protein</fullName>
    </submittedName>
</protein>
<proteinExistence type="predicted"/>
<keyword evidence="4 6" id="KW-1133">Transmembrane helix</keyword>
<dbReference type="InterPro" id="IPR005538">
    <property type="entry name" value="LrgA/CidA"/>
</dbReference>
<dbReference type="EMBL" id="SJDL01000045">
    <property type="protein sequence ID" value="TBW48841.1"/>
    <property type="molecule type" value="Genomic_DNA"/>
</dbReference>
<dbReference type="Proteomes" id="UP000313645">
    <property type="component" value="Unassembled WGS sequence"/>
</dbReference>
<dbReference type="RefSeq" id="WP_131483771.1">
    <property type="nucleotide sequence ID" value="NZ_SJDL01000045.1"/>
</dbReference>
<sequence>MQFLNGITLLLVYQLVGEITVRLFGLPIPGPVLGMVLLFLTLVIRKRSGGALDTAANGLLSHLSLLFVPAGVGMMVYFSRILDEWLPIALSLVLGTAITMIVTAGAMLATQRLLARRPRRDG</sequence>
<keyword evidence="5 6" id="KW-0472">Membrane</keyword>
<dbReference type="PANTHER" id="PTHR33931">
    <property type="entry name" value="HOLIN-LIKE PROTEIN CIDA-RELATED"/>
    <property type="match status" value="1"/>
</dbReference>
<comment type="subcellular location">
    <subcellularLocation>
        <location evidence="1">Cell membrane</location>
        <topology evidence="1">Multi-pass membrane protein</topology>
    </subcellularLocation>
</comment>
<dbReference type="Pfam" id="PF03788">
    <property type="entry name" value="LrgA"/>
    <property type="match status" value="1"/>
</dbReference>
<evidence type="ECO:0000256" key="4">
    <source>
        <dbReference type="ARBA" id="ARBA00022989"/>
    </source>
</evidence>
<evidence type="ECO:0000256" key="5">
    <source>
        <dbReference type="ARBA" id="ARBA00023136"/>
    </source>
</evidence>
<evidence type="ECO:0000256" key="1">
    <source>
        <dbReference type="ARBA" id="ARBA00004651"/>
    </source>
</evidence>
<gene>
    <name evidence="7" type="ORF">EZI54_20530</name>
</gene>